<reference evidence="2 3" key="1">
    <citation type="submission" date="2020-08" db="EMBL/GenBank/DDBJ databases">
        <authorList>
            <person name="Ramaprasad A."/>
        </authorList>
    </citation>
    <scope>NUCLEOTIDE SEQUENCE [LARGE SCALE GENOMIC DNA]</scope>
</reference>
<evidence type="ECO:0000313" key="3">
    <source>
        <dbReference type="Proteomes" id="UP000515550"/>
    </source>
</evidence>
<dbReference type="Proteomes" id="UP000515550">
    <property type="component" value="Chromosome PVBDA_12"/>
</dbReference>
<dbReference type="EMBL" id="LR865390">
    <property type="protein sequence ID" value="CAD2099362.1"/>
    <property type="molecule type" value="Genomic_DNA"/>
</dbReference>
<proteinExistence type="predicted"/>
<accession>A0A6V7SJR7</accession>
<feature type="region of interest" description="Disordered" evidence="1">
    <location>
        <begin position="442"/>
        <end position="463"/>
    </location>
</feature>
<evidence type="ECO:0000313" key="2">
    <source>
        <dbReference type="EMBL" id="CAD2099362.1"/>
    </source>
</evidence>
<feature type="compositionally biased region" description="Low complexity" evidence="1">
    <location>
        <begin position="1483"/>
        <end position="1504"/>
    </location>
</feature>
<feature type="compositionally biased region" description="Low complexity" evidence="1">
    <location>
        <begin position="277"/>
        <end position="306"/>
    </location>
</feature>
<feature type="region of interest" description="Disordered" evidence="1">
    <location>
        <begin position="274"/>
        <end position="311"/>
    </location>
</feature>
<feature type="region of interest" description="Disordered" evidence="1">
    <location>
        <begin position="1019"/>
        <end position="1040"/>
    </location>
</feature>
<organism evidence="2 3">
    <name type="scientific">Plasmodium vinckei brucechwatti</name>
    <dbReference type="NCBI Taxonomy" id="119398"/>
    <lineage>
        <taxon>Eukaryota</taxon>
        <taxon>Sar</taxon>
        <taxon>Alveolata</taxon>
        <taxon>Apicomplexa</taxon>
        <taxon>Aconoidasida</taxon>
        <taxon>Haemosporida</taxon>
        <taxon>Plasmodiidae</taxon>
        <taxon>Plasmodium</taxon>
        <taxon>Plasmodium (Vinckeia)</taxon>
    </lineage>
</organism>
<feature type="compositionally biased region" description="Polar residues" evidence="1">
    <location>
        <begin position="246"/>
        <end position="256"/>
    </location>
</feature>
<protein>
    <submittedName>
        <fullName evidence="2">Uncharacterized protein</fullName>
    </submittedName>
</protein>
<gene>
    <name evidence="2" type="ORF">PVBDA_1204610</name>
</gene>
<name>A0A6V7SJR7_PLAVN</name>
<feature type="compositionally biased region" description="Basic and acidic residues" evidence="1">
    <location>
        <begin position="1022"/>
        <end position="1040"/>
    </location>
</feature>
<feature type="region of interest" description="Disordered" evidence="1">
    <location>
        <begin position="207"/>
        <end position="259"/>
    </location>
</feature>
<feature type="region of interest" description="Disordered" evidence="1">
    <location>
        <begin position="1469"/>
        <end position="1524"/>
    </location>
</feature>
<evidence type="ECO:0000256" key="1">
    <source>
        <dbReference type="SAM" id="MobiDB-lite"/>
    </source>
</evidence>
<sequence length="1524" mass="176311">MYNYSQNNKSRVENKKTEQNILEIKQKDKDKIYYTNDNHKSMVINNFQSDGNKRSKEMNNETIYDYNKKYINNKSKENRDISRGREIERTNMINRKVYNNISNLKKKIHYDKPSANNTGSTSNNKAGTGNEYAISQKNTTLSDNTNKNYSDKKNFDNINVGKDKPKFRKIYQYNEDNNKNADNVNSGGGISNNNYAYNDMGNTNEIGNNRDKIRRPHRYFNDPKSVSNNNISNIGKNKKGNSNINCESPMNPQNYEYNKRNNNETYESMKQRSAIYGPGADNSNPGSGGANNANNNVNSNVNGSNNTFSYSKLNRNYKNKYEQYHAEMRDHSSNKMGPTGGGESSESRAGAMLYLQRDKMYHRNACELKNKNNVNNKDNFNSDDTEANDGLINEEIFLENKNKMNDANNNMNGIGKYSGETLEDERHPNNIGNIKRGIYPNYNGPKNDVNNAPNKNGVDKDGNRKKEYHTFSFSTIDSNCSNKNILEKKMAKRFLGEHLIGGPENSKENMNDEKKKNIGTNENKHDGDMYIGQHNIGGTNNNNTANCVNDNDGNGLGEYNKHFNEYNHNNENAGNNNISGNEDNMGNTKFGENTKNSSMNRNGYMFKENVNNNRINKSANYVDIDHKNTSNFKNYDYNVNDNITPDFDKHQQNMAYENKMQKGNHNLMHNNNRNMKRPNIKNINQYNALKYDDRKELRKFSKNVDMKHINKNGMNYNNVMSDDEYRGYHLSDSYENTIDDINMDPNEYNIRPEKSYYNNMNYKYNQERNIKRNCYEPIDNYKNSYLPNNHKKYLPELYDNMDSTPERPLYDDYRNDEYIRYNGGKQDEMRKYRRSHSYDSLNANKDALTIIRLPAEKKKQVKKKKKSIIENEASLVEMYSTAIPINEKLDPYALKALSKNENLREKVYALIPKSVVEIAEHDDITHVTLQSPSSLFVNQNKNIKHHIITTNFNQSTADVPSIDTCAVGGSADSIKESLEKSKDSLSSEENDKNLKSIIRGISMRNKTGSSLNVKFKLSQNDYDNKSGNKNENNSDEHKYNNEDCYTELNKKIEDHILSEELKKLKIDKKITERKRASIFDETKIKTKPEKKNDINNKMVLDSSKVKNATEIKLKKIQYVTGLLEKYNIPNPFDKYVKEPIDYSQLEGQTNNAKLFNLALRVSDDYFKYIMRSMEEAEIKEVFNEKRKKMILKLIALLGGQIHSEIKKVFAQENVPFPLKEEKLKKEEKEKPKISAKEKEIKVEEHNLMCKYWTKQSECMSLLINEWNKISEILESINVDPNNMINSLISIYGEQTVRSFNLSVGELKNSNIELDVNIDDIPIPDIGDNNENKFDSSNMTILNLIQDIKWDMDIEYSLNQIREDWKTENLQTKRVVQKKVIEGIKHRIGLLDYLNKAEMNLNAFSKIIEERLISNDDVKSQLKSMQNVSENMVLSKLLENLEYNTMDINPDAFKTPTSFFVSHHLPMTIMQNNNKSNTDETQDNHQNNTNSNLSSNNSIDNYNSNNEDDKNSGNYDSLDNESINE</sequence>
<dbReference type="VEuPathDB" id="PlasmoDB:PVBDA_1204610"/>
<feature type="compositionally biased region" description="Polar residues" evidence="1">
    <location>
        <begin position="114"/>
        <end position="148"/>
    </location>
</feature>
<feature type="compositionally biased region" description="Low complexity" evidence="1">
    <location>
        <begin position="227"/>
        <end position="245"/>
    </location>
</feature>
<feature type="region of interest" description="Disordered" evidence="1">
    <location>
        <begin position="109"/>
        <end position="157"/>
    </location>
</feature>